<evidence type="ECO:0000313" key="2">
    <source>
        <dbReference type="Proteomes" id="UP000229703"/>
    </source>
</evidence>
<dbReference type="EMBL" id="PFJK01000109">
    <property type="protein sequence ID" value="PIX77464.1"/>
    <property type="molecule type" value="Genomic_DNA"/>
</dbReference>
<accession>A0A2M7M460</accession>
<dbReference type="Pfam" id="PF08902">
    <property type="entry name" value="DUF1848"/>
    <property type="match status" value="1"/>
</dbReference>
<dbReference type="AlphaFoldDB" id="A0A2M7M460"/>
<protein>
    <recommendedName>
        <fullName evidence="3">DUF1848 domain-containing protein</fullName>
    </recommendedName>
</protein>
<evidence type="ECO:0008006" key="3">
    <source>
        <dbReference type="Google" id="ProtNLM"/>
    </source>
</evidence>
<dbReference type="Gene3D" id="3.80.30.30">
    <property type="match status" value="1"/>
</dbReference>
<dbReference type="Proteomes" id="UP000229703">
    <property type="component" value="Unassembled WGS sequence"/>
</dbReference>
<dbReference type="InterPro" id="IPR014998">
    <property type="entry name" value="DUF1848"/>
</dbReference>
<reference evidence="2" key="1">
    <citation type="submission" date="2017-09" db="EMBL/GenBank/DDBJ databases">
        <title>Depth-based differentiation of microbial function through sediment-hosted aquifers and enrichment of novel symbionts in the deep terrestrial subsurface.</title>
        <authorList>
            <person name="Probst A.J."/>
            <person name="Ladd B."/>
            <person name="Jarett J.K."/>
            <person name="Geller-Mcgrath D.E."/>
            <person name="Sieber C.M.K."/>
            <person name="Emerson J.B."/>
            <person name="Anantharaman K."/>
            <person name="Thomas B.C."/>
            <person name="Malmstrom R."/>
            <person name="Stieglmeier M."/>
            <person name="Klingl A."/>
            <person name="Woyke T."/>
            <person name="Ryan C.M."/>
            <person name="Banfield J.F."/>
        </authorList>
    </citation>
    <scope>NUCLEOTIDE SEQUENCE [LARGE SCALE GENOMIC DNA]</scope>
</reference>
<comment type="caution">
    <text evidence="1">The sequence shown here is derived from an EMBL/GenBank/DDBJ whole genome shotgun (WGS) entry which is preliminary data.</text>
</comment>
<proteinExistence type="predicted"/>
<name>A0A2M7M460_9BACT</name>
<evidence type="ECO:0000313" key="1">
    <source>
        <dbReference type="EMBL" id="PIX77464.1"/>
    </source>
</evidence>
<organism evidence="1 2">
    <name type="scientific">bacterium (Candidatus Ratteibacteria) CG_4_10_14_3_um_filter_41_18</name>
    <dbReference type="NCBI Taxonomy" id="2014287"/>
    <lineage>
        <taxon>Bacteria</taxon>
        <taxon>Candidatus Ratteibacteria</taxon>
    </lineage>
</organism>
<sequence>MKFRGWEKGKTKTEKGSFDAIKPVIISASRSTDIPSFYSEWFMHRLEQGYVKWLNPFNKRPQYVSFEKTRVIVFWTKDAKPILKYLNEIDKRKINYYFQFTLNDYENENLEPNLPKIEERIDIFKKLSNKIGKEKVIWRFDPLILTDKITINNLLDKIYKVGEKVHKYTEKLVISFVDIGVYKKVKSNLKKYGIKYKEFNEDSIKKIAEGIQRINNTWKLKICTCAETVDLSEYNMHHNKCIDDELMIRIFNDDKDLMEFLGVNVRVGNLFSSDTIERRKNDLKDKGQRKNCGCIVSKDIGQYNTCKHLCVYCYANFSREIVNKSFKKHNPKCESIICD</sequence>
<gene>
    <name evidence="1" type="ORF">COZ37_02555</name>
</gene>